<dbReference type="InterPro" id="IPR004381">
    <property type="entry name" value="Glycerate_kinase"/>
</dbReference>
<keyword evidence="3 4" id="KW-0418">Kinase</keyword>
<evidence type="ECO:0000313" key="5">
    <source>
        <dbReference type="EMBL" id="TQM70225.1"/>
    </source>
</evidence>
<dbReference type="Gene3D" id="3.40.50.10350">
    <property type="entry name" value="Glycerate kinase, domain 1"/>
    <property type="match status" value="1"/>
</dbReference>
<reference evidence="5 6" key="1">
    <citation type="submission" date="2019-06" db="EMBL/GenBank/DDBJ databases">
        <title>Sequencing the genomes of 1000 actinobacteria strains.</title>
        <authorList>
            <person name="Klenk H.-P."/>
        </authorList>
    </citation>
    <scope>NUCLEOTIDE SEQUENCE [LARGE SCALE GENOMIC DNA]</scope>
    <source>
        <strain evidence="5 6">DSM 45043</strain>
    </source>
</reference>
<dbReference type="RefSeq" id="WP_246077429.1">
    <property type="nucleotide sequence ID" value="NZ_VFPO01000001.1"/>
</dbReference>
<comment type="similarity">
    <text evidence="1 4">Belongs to the glycerate kinase type-1 family.</text>
</comment>
<dbReference type="InterPro" id="IPR036129">
    <property type="entry name" value="Glycerate_kinase_sf"/>
</dbReference>
<evidence type="ECO:0000256" key="2">
    <source>
        <dbReference type="ARBA" id="ARBA00022679"/>
    </source>
</evidence>
<dbReference type="Proteomes" id="UP000316706">
    <property type="component" value="Unassembled WGS sequence"/>
</dbReference>
<dbReference type="AlphaFoldDB" id="A0A543II23"/>
<protein>
    <submittedName>
        <fullName evidence="5">Glycerate kinase</fullName>
    </submittedName>
</protein>
<evidence type="ECO:0000256" key="3">
    <source>
        <dbReference type="ARBA" id="ARBA00022777"/>
    </source>
</evidence>
<gene>
    <name evidence="5" type="ORF">FHX41_3946</name>
</gene>
<name>A0A543II23_9ACTN</name>
<dbReference type="SUPFAM" id="SSF110738">
    <property type="entry name" value="Glycerate kinase I"/>
    <property type="match status" value="1"/>
</dbReference>
<keyword evidence="6" id="KW-1185">Reference proteome</keyword>
<dbReference type="PIRSF" id="PIRSF006078">
    <property type="entry name" value="GlxK"/>
    <property type="match status" value="1"/>
</dbReference>
<dbReference type="Gene3D" id="3.90.1510.10">
    <property type="entry name" value="Glycerate kinase, domain 2"/>
    <property type="match status" value="1"/>
</dbReference>
<dbReference type="PANTHER" id="PTHR21599:SF0">
    <property type="entry name" value="GLYCERATE KINASE"/>
    <property type="match status" value="1"/>
</dbReference>
<dbReference type="InterPro" id="IPR018193">
    <property type="entry name" value="Glyc_kinase_flavodox-like_fold"/>
</dbReference>
<dbReference type="NCBIfam" id="TIGR00045">
    <property type="entry name" value="glycerate kinase"/>
    <property type="match status" value="1"/>
</dbReference>
<evidence type="ECO:0000256" key="4">
    <source>
        <dbReference type="PIRNR" id="PIRNR006078"/>
    </source>
</evidence>
<sequence length="395" mass="40016">MSADSPSHPSPPGHVLLAPDRFPGALSAARAARHLAAGLRRVRPGVPLVELPVADGGEGTVEAAVAAGWRRVEAEVCGPTGRPVTARLALNGRSAVVELAEASGVRRLPGGKPRPLHASSIGTGQLIAHAVRLGARRIVLGLGGGACTDGGAGLVQGLGGRLLDALGKELPPGGAALRSLHALDLRGLPDLSGVEVVVAGDPAGPLLGRTGAAAVDGPRRGATREEVRLLDAGLRRWADLAEAASRTAVRDLPGAGAEGGVGFAALAFLGATIEPGASLMLDLLGFAEKARGARLVVTGEGELDTRSLRGTVPIGVARAAARAGAPVVAVAGRRGLTGEQLRKARIQAAYALADIEPDPERRVRRAGPLLEQLTVAIADEWLPPAGSRFGSLQRA</sequence>
<dbReference type="EMBL" id="VFPO01000001">
    <property type="protein sequence ID" value="TQM70225.1"/>
    <property type="molecule type" value="Genomic_DNA"/>
</dbReference>
<dbReference type="GO" id="GO:0031388">
    <property type="term" value="P:organic acid phosphorylation"/>
    <property type="evidence" value="ECO:0007669"/>
    <property type="project" value="UniProtKB-UniRule"/>
</dbReference>
<proteinExistence type="inferred from homology"/>
<dbReference type="PANTHER" id="PTHR21599">
    <property type="entry name" value="GLYCERATE KINASE"/>
    <property type="match status" value="1"/>
</dbReference>
<organism evidence="5 6">
    <name type="scientific">Actinomadura hallensis</name>
    <dbReference type="NCBI Taxonomy" id="337895"/>
    <lineage>
        <taxon>Bacteria</taxon>
        <taxon>Bacillati</taxon>
        <taxon>Actinomycetota</taxon>
        <taxon>Actinomycetes</taxon>
        <taxon>Streptosporangiales</taxon>
        <taxon>Thermomonosporaceae</taxon>
        <taxon>Actinomadura</taxon>
    </lineage>
</organism>
<accession>A0A543II23</accession>
<dbReference type="GO" id="GO:0008887">
    <property type="term" value="F:glycerate kinase activity"/>
    <property type="evidence" value="ECO:0007669"/>
    <property type="project" value="UniProtKB-UniRule"/>
</dbReference>
<evidence type="ECO:0000313" key="6">
    <source>
        <dbReference type="Proteomes" id="UP000316706"/>
    </source>
</evidence>
<evidence type="ECO:0000256" key="1">
    <source>
        <dbReference type="ARBA" id="ARBA00006284"/>
    </source>
</evidence>
<keyword evidence="2 4" id="KW-0808">Transferase</keyword>
<dbReference type="InterPro" id="IPR018197">
    <property type="entry name" value="Glycerate_kinase_RE-like"/>
</dbReference>
<dbReference type="Pfam" id="PF02595">
    <property type="entry name" value="Gly_kinase"/>
    <property type="match status" value="1"/>
</dbReference>
<comment type="caution">
    <text evidence="5">The sequence shown here is derived from an EMBL/GenBank/DDBJ whole genome shotgun (WGS) entry which is preliminary data.</text>
</comment>